<evidence type="ECO:0000313" key="3">
    <source>
        <dbReference type="EMBL" id="NRN63503.1"/>
    </source>
</evidence>
<keyword evidence="4" id="KW-1185">Reference proteome</keyword>
<sequence length="167" mass="18605">MAMTHAENGKPLRPHTAAPSEPTDHASRILDGLRTFGADYTDITNKFAAYLGLHSTDAAALVEILYAEDHGRPLSPTQLSTRLSLTTGATTNLLNRLERLGHIVRTREHADRRKVTVRTSQQIEEPAREFFGEFSAQLAELVSRYTPEQLAQFEEFLGGLHKILRGL</sequence>
<accession>A0ABX2EWS9</accession>
<evidence type="ECO:0000313" key="4">
    <source>
        <dbReference type="Proteomes" id="UP000763557"/>
    </source>
</evidence>
<evidence type="ECO:0000259" key="2">
    <source>
        <dbReference type="PROSITE" id="PS50995"/>
    </source>
</evidence>
<dbReference type="InterPro" id="IPR039422">
    <property type="entry name" value="MarR/SlyA-like"/>
</dbReference>
<dbReference type="PROSITE" id="PS50995">
    <property type="entry name" value="HTH_MARR_2"/>
    <property type="match status" value="1"/>
</dbReference>
<comment type="caution">
    <text evidence="3">The sequence shown here is derived from an EMBL/GenBank/DDBJ whole genome shotgun (WGS) entry which is preliminary data.</text>
</comment>
<dbReference type="InterPro" id="IPR000835">
    <property type="entry name" value="HTH_MarR-typ"/>
</dbReference>
<dbReference type="Pfam" id="PF12802">
    <property type="entry name" value="MarR_2"/>
    <property type="match status" value="1"/>
</dbReference>
<feature type="region of interest" description="Disordered" evidence="1">
    <location>
        <begin position="1"/>
        <end position="25"/>
    </location>
</feature>
<dbReference type="InterPro" id="IPR036390">
    <property type="entry name" value="WH_DNA-bd_sf"/>
</dbReference>
<dbReference type="SMART" id="SM00347">
    <property type="entry name" value="HTH_MARR"/>
    <property type="match status" value="1"/>
</dbReference>
<organism evidence="3 4">
    <name type="scientific">Kibdelosporangium persicum</name>
    <dbReference type="NCBI Taxonomy" id="2698649"/>
    <lineage>
        <taxon>Bacteria</taxon>
        <taxon>Bacillati</taxon>
        <taxon>Actinomycetota</taxon>
        <taxon>Actinomycetes</taxon>
        <taxon>Pseudonocardiales</taxon>
        <taxon>Pseudonocardiaceae</taxon>
        <taxon>Kibdelosporangium</taxon>
    </lineage>
</organism>
<dbReference type="PANTHER" id="PTHR33164">
    <property type="entry name" value="TRANSCRIPTIONAL REGULATOR, MARR FAMILY"/>
    <property type="match status" value="1"/>
</dbReference>
<dbReference type="SUPFAM" id="SSF46785">
    <property type="entry name" value="Winged helix' DNA-binding domain"/>
    <property type="match status" value="1"/>
</dbReference>
<dbReference type="Proteomes" id="UP000763557">
    <property type="component" value="Unassembled WGS sequence"/>
</dbReference>
<evidence type="ECO:0000256" key="1">
    <source>
        <dbReference type="SAM" id="MobiDB-lite"/>
    </source>
</evidence>
<reference evidence="3 4" key="1">
    <citation type="submission" date="2020-01" db="EMBL/GenBank/DDBJ databases">
        <title>Kibdelosporangium persica a novel Actinomycetes from a hot desert in Iran.</title>
        <authorList>
            <person name="Safaei N."/>
            <person name="Zaburannyi N."/>
            <person name="Mueller R."/>
            <person name="Wink J."/>
        </authorList>
    </citation>
    <scope>NUCLEOTIDE SEQUENCE [LARGE SCALE GENOMIC DNA]</scope>
    <source>
        <strain evidence="3 4">4NS15</strain>
    </source>
</reference>
<gene>
    <name evidence="3" type="ORF">GC106_7040</name>
</gene>
<dbReference type="PRINTS" id="PR00598">
    <property type="entry name" value="HTHMARR"/>
</dbReference>
<dbReference type="InterPro" id="IPR036388">
    <property type="entry name" value="WH-like_DNA-bd_sf"/>
</dbReference>
<dbReference type="PANTHER" id="PTHR33164:SF106">
    <property type="entry name" value="TRANSCRIPTIONAL REGULATORY PROTEIN"/>
    <property type="match status" value="1"/>
</dbReference>
<name>A0ABX2EWS9_9PSEU</name>
<dbReference type="EMBL" id="JAAATY010000001">
    <property type="protein sequence ID" value="NRN63503.1"/>
    <property type="molecule type" value="Genomic_DNA"/>
</dbReference>
<dbReference type="Gene3D" id="1.10.10.10">
    <property type="entry name" value="Winged helix-like DNA-binding domain superfamily/Winged helix DNA-binding domain"/>
    <property type="match status" value="1"/>
</dbReference>
<proteinExistence type="predicted"/>
<feature type="domain" description="HTH marR-type" evidence="2">
    <location>
        <begin position="26"/>
        <end position="162"/>
    </location>
</feature>
<protein>
    <submittedName>
        <fullName evidence="3">HTH-type transcriptional regulator SarZ</fullName>
    </submittedName>
</protein>